<evidence type="ECO:0000313" key="3">
    <source>
        <dbReference type="EMBL" id="MEC1179046.1"/>
    </source>
</evidence>
<name>A0AAW9NRF5_9BACL</name>
<feature type="domain" description="Type III restriction enzyme C-terminal endonuclease" evidence="2">
    <location>
        <begin position="869"/>
        <end position="979"/>
    </location>
</feature>
<dbReference type="PANTHER" id="PTHR47396">
    <property type="entry name" value="TYPE I RESTRICTION ENZYME ECOKI R PROTEIN"/>
    <property type="match status" value="1"/>
</dbReference>
<evidence type="ECO:0000259" key="1">
    <source>
        <dbReference type="Pfam" id="PF04851"/>
    </source>
</evidence>
<feature type="domain" description="Helicase/UvrB N-terminal" evidence="1">
    <location>
        <begin position="8"/>
        <end position="261"/>
    </location>
</feature>
<dbReference type="InterPro" id="IPR027417">
    <property type="entry name" value="P-loop_NTPase"/>
</dbReference>
<dbReference type="Pfam" id="PF19778">
    <property type="entry name" value="RE_endonuc"/>
    <property type="match status" value="1"/>
</dbReference>
<dbReference type="SUPFAM" id="SSF52540">
    <property type="entry name" value="P-loop containing nucleoside triphosphate hydrolases"/>
    <property type="match status" value="2"/>
</dbReference>
<dbReference type="EMBL" id="JARSFG010000015">
    <property type="protein sequence ID" value="MEC1179046.1"/>
    <property type="molecule type" value="Genomic_DNA"/>
</dbReference>
<keyword evidence="3" id="KW-0255">Endonuclease</keyword>
<dbReference type="Proteomes" id="UP001344888">
    <property type="component" value="Unassembled WGS sequence"/>
</dbReference>
<organism evidence="3 4">
    <name type="scientific">Metasolibacillus meyeri</name>
    <dbReference type="NCBI Taxonomy" id="1071052"/>
    <lineage>
        <taxon>Bacteria</taxon>
        <taxon>Bacillati</taxon>
        <taxon>Bacillota</taxon>
        <taxon>Bacilli</taxon>
        <taxon>Bacillales</taxon>
        <taxon>Caryophanaceae</taxon>
        <taxon>Metasolibacillus</taxon>
    </lineage>
</organism>
<accession>A0AAW9NRF5</accession>
<gene>
    <name evidence="3" type="ORF">P9B03_11180</name>
</gene>
<dbReference type="PANTHER" id="PTHR47396:SF1">
    <property type="entry name" value="ATP-DEPENDENT HELICASE IRC3-RELATED"/>
    <property type="match status" value="1"/>
</dbReference>
<protein>
    <submittedName>
        <fullName evidence="3">Type III restriction-modification system endonuclease</fullName>
    </submittedName>
</protein>
<keyword evidence="3" id="KW-0540">Nuclease</keyword>
<comment type="caution">
    <text evidence="3">The sequence shown here is derived from an EMBL/GenBank/DDBJ whole genome shotgun (WGS) entry which is preliminary data.</text>
</comment>
<dbReference type="GO" id="GO:0015668">
    <property type="term" value="F:type III site-specific deoxyribonuclease activity"/>
    <property type="evidence" value="ECO:0007669"/>
    <property type="project" value="InterPro"/>
</dbReference>
<dbReference type="Gene3D" id="3.40.50.300">
    <property type="entry name" value="P-loop containing nucleotide triphosphate hydrolases"/>
    <property type="match status" value="2"/>
</dbReference>
<reference evidence="3 4" key="1">
    <citation type="submission" date="2023-03" db="EMBL/GenBank/DDBJ databases">
        <title>Bacillus Genome Sequencing.</title>
        <authorList>
            <person name="Dunlap C."/>
        </authorList>
    </citation>
    <scope>NUCLEOTIDE SEQUENCE [LARGE SCALE GENOMIC DNA]</scope>
    <source>
        <strain evidence="3 4">B-59205</strain>
    </source>
</reference>
<dbReference type="AlphaFoldDB" id="A0AAW9NRF5"/>
<sequence length="993" mass="114479">MAIELQELDYQVEAIQSVVNVFNDIPMNRLKSYQNPIIGYEEEYTKNKIRANITTIQSKNNIDASLRSFVNDGVIGIDVKMETGTGKTYVYSRLMLELNKEYGFNKFIIVVPSTPIKEGTNAFIKSDMFKRHYRLYPDFSNHEINLQTLNRQSSNGKKGRKYIPREINEFVEGDSYSTNTIHVLLTGMAMLQKGKTSTLDRNDYDQTLLSGTTRPVEAIADTRPIVIIDEPHRFDRNNKTYNYILENIKPQAIIRFGATFPINSDKTRDYNNLVFNLSSADAFNRDLVKGVSVYNPEIDSRNTTRFRLVSIGDKKPKTAKFMNMDTHKEYIIASDMELNTLDESFASLSITNIGNQEALNGAQGILLSNDKAIRTGDSIYSGVFSTSYQELMINQALDLHFEKEKENFFRANRYKTLALFFIDSPDSFRGVNGRNGKLREYFEEVLENKLKREIEKLKSKNRNVIEEEYLKYLNASLNDISETNGGYFSRDNDTSDEAIQEQVRKILRDKESLLSFKNESGEWNTLRFIFSKWTLREGWDNPNIFTIAKLRSSGSENNKIQEVGRGLRLPVDEFGNRAIAGQETFYLNYLIDHTENDFASQLVNEINEGVLFISNIDGKLEEVALQLGKETKQLFIELLTKNFIDMDKNIVIENREQFYEEYPLFNTGLKNNKVTKGAPETVKIRKENFRKIREIWLGVNQNYMVDIEGIDDEILTEGIQKSLTQEIFSRTISNFTKRSTKNEDGKVGLSEARIGSFEVHEAKLSYGEFLKMISNRSSIPVQLLHKEIVKFHERTNTEIYTTKKSLDIFTRNFEDWFIKKFASKYTYRKVFDEVRETQLTNIDGSPKNSVSQALLGVYKADINKEVPKQFLFDKIIYDSNIEEKNIINGSIDSVEVFSKIPRRSIQVPMYFGGTTSPDFLYVIKSTTGEQALNLIIESKDIEKKSDIRGTEDAKIEASIKFFKTLKENGINVEYNRQMKNDDILRILNDLKLS</sequence>
<dbReference type="InterPro" id="IPR006935">
    <property type="entry name" value="Helicase/UvrB_N"/>
</dbReference>
<dbReference type="RefSeq" id="WP_326123543.1">
    <property type="nucleotide sequence ID" value="NZ_JARSFG010000015.1"/>
</dbReference>
<dbReference type="GO" id="GO:0005524">
    <property type="term" value="F:ATP binding"/>
    <property type="evidence" value="ECO:0007669"/>
    <property type="project" value="InterPro"/>
</dbReference>
<dbReference type="InterPro" id="IPR050742">
    <property type="entry name" value="Helicase_Restrict-Modif_Enz"/>
</dbReference>
<dbReference type="NCBIfam" id="NF012027">
    <property type="entry name" value="PRK15483.1"/>
    <property type="match status" value="1"/>
</dbReference>
<dbReference type="InterPro" id="IPR045572">
    <property type="entry name" value="RE_endonuc_C"/>
</dbReference>
<dbReference type="GO" id="GO:0003677">
    <property type="term" value="F:DNA binding"/>
    <property type="evidence" value="ECO:0007669"/>
    <property type="project" value="InterPro"/>
</dbReference>
<keyword evidence="3" id="KW-0378">Hydrolase</keyword>
<dbReference type="GO" id="GO:0005829">
    <property type="term" value="C:cytosol"/>
    <property type="evidence" value="ECO:0007669"/>
    <property type="project" value="TreeGrafter"/>
</dbReference>
<keyword evidence="4" id="KW-1185">Reference proteome</keyword>
<evidence type="ECO:0000259" key="2">
    <source>
        <dbReference type="Pfam" id="PF19778"/>
    </source>
</evidence>
<dbReference type="Pfam" id="PF04851">
    <property type="entry name" value="ResIII"/>
    <property type="match status" value="1"/>
</dbReference>
<proteinExistence type="predicted"/>
<evidence type="ECO:0000313" key="4">
    <source>
        <dbReference type="Proteomes" id="UP001344888"/>
    </source>
</evidence>